<feature type="domain" description="Alpha-carbonic anhydrase" evidence="2">
    <location>
        <begin position="81"/>
        <end position="344"/>
    </location>
</feature>
<feature type="region of interest" description="Disordered" evidence="1">
    <location>
        <begin position="32"/>
        <end position="71"/>
    </location>
</feature>
<dbReference type="SMART" id="SM01057">
    <property type="entry name" value="Carb_anhydrase"/>
    <property type="match status" value="1"/>
</dbReference>
<evidence type="ECO:0000313" key="3">
    <source>
        <dbReference type="EMBL" id="KAL3405062.1"/>
    </source>
</evidence>
<gene>
    <name evidence="3" type="ORF">TKK_002119</name>
</gene>
<dbReference type="Pfam" id="PF00194">
    <property type="entry name" value="Carb_anhydrase"/>
    <property type="match status" value="1"/>
</dbReference>
<accession>A0ABD2XIP0</accession>
<evidence type="ECO:0000313" key="4">
    <source>
        <dbReference type="Proteomes" id="UP001627154"/>
    </source>
</evidence>
<protein>
    <recommendedName>
        <fullName evidence="2">Alpha-carbonic anhydrase domain-containing protein</fullName>
    </recommendedName>
</protein>
<dbReference type="PROSITE" id="PS51144">
    <property type="entry name" value="ALPHA_CA_2"/>
    <property type="match status" value="1"/>
</dbReference>
<proteinExistence type="predicted"/>
<keyword evidence="4" id="KW-1185">Reference proteome</keyword>
<organism evidence="3 4">
    <name type="scientific">Trichogramma kaykai</name>
    <dbReference type="NCBI Taxonomy" id="54128"/>
    <lineage>
        <taxon>Eukaryota</taxon>
        <taxon>Metazoa</taxon>
        <taxon>Ecdysozoa</taxon>
        <taxon>Arthropoda</taxon>
        <taxon>Hexapoda</taxon>
        <taxon>Insecta</taxon>
        <taxon>Pterygota</taxon>
        <taxon>Neoptera</taxon>
        <taxon>Endopterygota</taxon>
        <taxon>Hymenoptera</taxon>
        <taxon>Apocrita</taxon>
        <taxon>Proctotrupomorpha</taxon>
        <taxon>Chalcidoidea</taxon>
        <taxon>Trichogrammatidae</taxon>
        <taxon>Trichogramma</taxon>
    </lineage>
</organism>
<sequence>MKATFKSYLDLYGLYAETSEFDEDAAAPIAGTSKSLGGASKPVAGTSASKEGASRPVAGTSGSNGASPVATECEESFFEEPSFSFSAASGDGLSPWRRFATAWKSRFGLDSPDLENNLTGVITLKNYEQRVRKFTITNDIYIITPCLKYRESKEPRIIGSSHLFPGESFVFCDMDLYWCQDDYNRGHFAGKTYDVEVHLIHYNRKYNSVEQAVIHPDGILVFAIPFVNANKGSSNKGIKKMTKYFLKVAMASTNNSYKTWFSLMNLAMFVSNPVEAVYHYEAPLVIGGEILKSANWIVLPEPKNISERHISTLRKVWQLNYQENMQNYLKLHYHRVTENDLRSI</sequence>
<evidence type="ECO:0000259" key="2">
    <source>
        <dbReference type="PROSITE" id="PS51144"/>
    </source>
</evidence>
<evidence type="ECO:0000256" key="1">
    <source>
        <dbReference type="SAM" id="MobiDB-lite"/>
    </source>
</evidence>
<dbReference type="EMBL" id="JBJJXI010000021">
    <property type="protein sequence ID" value="KAL3405062.1"/>
    <property type="molecule type" value="Genomic_DNA"/>
</dbReference>
<comment type="caution">
    <text evidence="3">The sequence shown here is derived from an EMBL/GenBank/DDBJ whole genome shotgun (WGS) entry which is preliminary data.</text>
</comment>
<dbReference type="InterPro" id="IPR036398">
    <property type="entry name" value="CA_dom_sf"/>
</dbReference>
<dbReference type="AlphaFoldDB" id="A0ABD2XIP0"/>
<reference evidence="3 4" key="1">
    <citation type="journal article" date="2024" name="bioRxiv">
        <title>A reference genome for Trichogramma kaykai: A tiny desert-dwelling parasitoid wasp with competing sex-ratio distorters.</title>
        <authorList>
            <person name="Culotta J."/>
            <person name="Lindsey A.R."/>
        </authorList>
    </citation>
    <scope>NUCLEOTIDE SEQUENCE [LARGE SCALE GENOMIC DNA]</scope>
    <source>
        <strain evidence="3 4">KSX58</strain>
    </source>
</reference>
<name>A0ABD2XIP0_9HYME</name>
<dbReference type="Gene3D" id="3.10.200.10">
    <property type="entry name" value="Alpha carbonic anhydrase"/>
    <property type="match status" value="1"/>
</dbReference>
<dbReference type="SUPFAM" id="SSF51069">
    <property type="entry name" value="Carbonic anhydrase"/>
    <property type="match status" value="1"/>
</dbReference>
<dbReference type="InterPro" id="IPR001148">
    <property type="entry name" value="CA_dom"/>
</dbReference>
<dbReference type="Proteomes" id="UP001627154">
    <property type="component" value="Unassembled WGS sequence"/>
</dbReference>